<reference evidence="1" key="1">
    <citation type="submission" date="2023-06" db="EMBL/GenBank/DDBJ databases">
        <title>lsaBGC provides a comprehensive framework for evolutionary analysis of biosynthetic gene clusters within focal taxa.</title>
        <authorList>
            <person name="Salamzade R."/>
            <person name="Sandstrom S."/>
            <person name="Kalan L.R."/>
        </authorList>
    </citation>
    <scope>NUCLEOTIDE SEQUENCE</scope>
    <source>
        <strain evidence="1">P3-SID899</strain>
    </source>
</reference>
<dbReference type="EMBL" id="JALXKZ020000003">
    <property type="protein sequence ID" value="MCV7628242.1"/>
    <property type="molecule type" value="Genomic_DNA"/>
</dbReference>
<accession>A0AAP3AFI2</accession>
<dbReference type="AlphaFoldDB" id="A0AAP3AFI2"/>
<evidence type="ECO:0000313" key="1">
    <source>
        <dbReference type="EMBL" id="MCV7628242.1"/>
    </source>
</evidence>
<comment type="caution">
    <text evidence="1">The sequence shown here is derived from an EMBL/GenBank/DDBJ whole genome shotgun (WGS) entry which is preliminary data.</text>
</comment>
<evidence type="ECO:0000313" key="2">
    <source>
        <dbReference type="Proteomes" id="UP001205867"/>
    </source>
</evidence>
<organism evidence="1 2">
    <name type="scientific">Micrococcus luteus</name>
    <name type="common">Micrococcus lysodeikticus</name>
    <dbReference type="NCBI Taxonomy" id="1270"/>
    <lineage>
        <taxon>Bacteria</taxon>
        <taxon>Bacillati</taxon>
        <taxon>Actinomycetota</taxon>
        <taxon>Actinomycetes</taxon>
        <taxon>Micrococcales</taxon>
        <taxon>Micrococcaceae</taxon>
        <taxon>Micrococcus</taxon>
    </lineage>
</organism>
<dbReference type="Proteomes" id="UP001205867">
    <property type="component" value="Unassembled WGS sequence"/>
</dbReference>
<name>A0AAP3AFI2_MICLU</name>
<sequence>MVLVAERLEANGFQEDAWLWRLAGGGLGGPRVVDDLGLPRGYRFPPAPQPPRPLHDAVDVHCSRQVRWGCTRVERHEYTLQLSMSEMREHTYRPFPQEGEATSSR</sequence>
<protein>
    <submittedName>
        <fullName evidence="1">Uncharacterized protein</fullName>
    </submittedName>
</protein>
<gene>
    <name evidence="1" type="ORF">M3A82_002625</name>
</gene>
<proteinExistence type="predicted"/>